<dbReference type="Proteomes" id="UP000236291">
    <property type="component" value="Unassembled WGS sequence"/>
</dbReference>
<gene>
    <name evidence="6" type="primary">lectin</name>
    <name evidence="6" type="ORF">L195_g043081</name>
</gene>
<evidence type="ECO:0000256" key="2">
    <source>
        <dbReference type="ARBA" id="ARBA00022734"/>
    </source>
</evidence>
<dbReference type="InterPro" id="IPR013320">
    <property type="entry name" value="ConA-like_dom_sf"/>
</dbReference>
<dbReference type="InterPro" id="IPR016363">
    <property type="entry name" value="L-lectin"/>
</dbReference>
<proteinExistence type="inferred from homology"/>
<dbReference type="SUPFAM" id="SSF49899">
    <property type="entry name" value="Concanavalin A-like lectins/glucanases"/>
    <property type="match status" value="1"/>
</dbReference>
<dbReference type="PANTHER" id="PTHR32401">
    <property type="entry name" value="CONCANAVALIN A-LIKE LECTIN FAMILY PROTEIN"/>
    <property type="match status" value="1"/>
</dbReference>
<feature type="signal peptide" evidence="4">
    <location>
        <begin position="1"/>
        <end position="29"/>
    </location>
</feature>
<accession>A0A2K3M897</accession>
<keyword evidence="2" id="KW-0430">Lectin</keyword>
<evidence type="ECO:0000256" key="1">
    <source>
        <dbReference type="ARBA" id="ARBA00007606"/>
    </source>
</evidence>
<comment type="caution">
    <text evidence="6">The sequence shown here is derived from an EMBL/GenBank/DDBJ whole genome shotgun (WGS) entry which is preliminary data.</text>
</comment>
<reference evidence="6 7" key="2">
    <citation type="journal article" date="2017" name="Front. Plant Sci.">
        <title>Gene Classification and Mining of Molecular Markers Useful in Red Clover (Trifolium pratense) Breeding.</title>
        <authorList>
            <person name="Istvanek J."/>
            <person name="Dluhosova J."/>
            <person name="Dluhos P."/>
            <person name="Patkova L."/>
            <person name="Nedelnik J."/>
            <person name="Repkova J."/>
        </authorList>
    </citation>
    <scope>NUCLEOTIDE SEQUENCE [LARGE SCALE GENOMIC DNA]</scope>
    <source>
        <strain evidence="7">cv. Tatra</strain>
        <tissue evidence="6">Young leaves</tissue>
    </source>
</reference>
<dbReference type="Pfam" id="PF00139">
    <property type="entry name" value="Lectin_legB"/>
    <property type="match status" value="1"/>
</dbReference>
<dbReference type="GO" id="GO:0030246">
    <property type="term" value="F:carbohydrate binding"/>
    <property type="evidence" value="ECO:0007669"/>
    <property type="project" value="UniProtKB-KW"/>
</dbReference>
<organism evidence="6 7">
    <name type="scientific">Trifolium pratense</name>
    <name type="common">Red clover</name>
    <dbReference type="NCBI Taxonomy" id="57577"/>
    <lineage>
        <taxon>Eukaryota</taxon>
        <taxon>Viridiplantae</taxon>
        <taxon>Streptophyta</taxon>
        <taxon>Embryophyta</taxon>
        <taxon>Tracheophyta</taxon>
        <taxon>Spermatophyta</taxon>
        <taxon>Magnoliopsida</taxon>
        <taxon>eudicotyledons</taxon>
        <taxon>Gunneridae</taxon>
        <taxon>Pentapetalae</taxon>
        <taxon>rosids</taxon>
        <taxon>fabids</taxon>
        <taxon>Fabales</taxon>
        <taxon>Fabaceae</taxon>
        <taxon>Papilionoideae</taxon>
        <taxon>50 kb inversion clade</taxon>
        <taxon>NPAAA clade</taxon>
        <taxon>Hologalegina</taxon>
        <taxon>IRL clade</taxon>
        <taxon>Trifolieae</taxon>
        <taxon>Trifolium</taxon>
    </lineage>
</organism>
<evidence type="ECO:0000256" key="4">
    <source>
        <dbReference type="SAM" id="SignalP"/>
    </source>
</evidence>
<evidence type="ECO:0000259" key="5">
    <source>
        <dbReference type="Pfam" id="PF00139"/>
    </source>
</evidence>
<dbReference type="CDD" id="cd06899">
    <property type="entry name" value="lectin_legume_LecRK_Arcelin_ConA"/>
    <property type="match status" value="1"/>
</dbReference>
<sequence>MANLFPTNNIQKLFTVVLVILLATDLVNSVSFSISDFRTIKSSLILQEYANISATGVLELINANVVTNEVGRALYTKPIPLWDRSTGNVASFVTTFSFTLEDINGSNPPADGLVFVLVPSDGWYPGDSAGGNLGVVDAGKAYNNFVGVEFDNYINEWDPNYPHIGINVNSIKSLKTKPWKRVNLALVKVSIAYDSDSKILSVVLTDDLGQLSTVAQVVDFKDALPETVRVGFSAATSTLSRQVHNIHSWDFTSILKTTTSSTNSSANISSYVAS</sequence>
<dbReference type="PANTHER" id="PTHR32401:SF49">
    <property type="entry name" value="OS10G0129200 PROTEIN"/>
    <property type="match status" value="1"/>
</dbReference>
<dbReference type="EMBL" id="ASHM01052692">
    <property type="protein sequence ID" value="PNX86998.1"/>
    <property type="molecule type" value="Genomic_DNA"/>
</dbReference>
<dbReference type="InterPro" id="IPR001220">
    <property type="entry name" value="Legume_lectin_dom"/>
</dbReference>
<protein>
    <submittedName>
        <fullName evidence="6">Lectin</fullName>
    </submittedName>
</protein>
<dbReference type="Gene3D" id="2.60.120.200">
    <property type="match status" value="1"/>
</dbReference>
<keyword evidence="4" id="KW-0732">Signal</keyword>
<reference evidence="6 7" key="1">
    <citation type="journal article" date="2014" name="Am. J. Bot.">
        <title>Genome assembly and annotation for red clover (Trifolium pratense; Fabaceae).</title>
        <authorList>
            <person name="Istvanek J."/>
            <person name="Jaros M."/>
            <person name="Krenek A."/>
            <person name="Repkova J."/>
        </authorList>
    </citation>
    <scope>NUCLEOTIDE SEQUENCE [LARGE SCALE GENOMIC DNA]</scope>
    <source>
        <strain evidence="7">cv. Tatra</strain>
        <tissue evidence="6">Young leaves</tissue>
    </source>
</reference>
<dbReference type="AlphaFoldDB" id="A0A2K3M897"/>
<evidence type="ECO:0000313" key="6">
    <source>
        <dbReference type="EMBL" id="PNX86998.1"/>
    </source>
</evidence>
<feature type="chain" id="PRO_5014355636" evidence="4">
    <location>
        <begin position="30"/>
        <end position="274"/>
    </location>
</feature>
<dbReference type="GO" id="GO:0009610">
    <property type="term" value="P:response to symbiotic fungus"/>
    <property type="evidence" value="ECO:0007669"/>
    <property type="project" value="UniProtKB-ARBA"/>
</dbReference>
<evidence type="ECO:0000313" key="7">
    <source>
        <dbReference type="Proteomes" id="UP000236291"/>
    </source>
</evidence>
<keyword evidence="3" id="KW-0325">Glycoprotein</keyword>
<feature type="domain" description="Legume lectin" evidence="5">
    <location>
        <begin position="29"/>
        <end position="263"/>
    </location>
</feature>
<dbReference type="PIRSF" id="PIRSF002690">
    <property type="entry name" value="L-type_lectin_plant"/>
    <property type="match status" value="1"/>
</dbReference>
<dbReference type="InterPro" id="IPR050258">
    <property type="entry name" value="Leguminous_Lectin"/>
</dbReference>
<evidence type="ECO:0000256" key="3">
    <source>
        <dbReference type="ARBA" id="ARBA00023180"/>
    </source>
</evidence>
<comment type="similarity">
    <text evidence="1">Belongs to the leguminous lectin family.</text>
</comment>
<name>A0A2K3M897_TRIPR</name>
<dbReference type="STRING" id="57577.A0A2K3M897"/>